<keyword evidence="12 16" id="KW-0460">Magnesium</keyword>
<dbReference type="EC" id="2.7.1.40" evidence="6 15"/>
<protein>
    <recommendedName>
        <fullName evidence="6 15">Pyruvate kinase</fullName>
        <ecNumber evidence="6 15">2.7.1.40</ecNumber>
    </recommendedName>
</protein>
<evidence type="ECO:0000256" key="8">
    <source>
        <dbReference type="ARBA" id="ARBA00022723"/>
    </source>
</evidence>
<dbReference type="NCBIfam" id="NF004978">
    <property type="entry name" value="PRK06354.1"/>
    <property type="match status" value="1"/>
</dbReference>
<evidence type="ECO:0000256" key="7">
    <source>
        <dbReference type="ARBA" id="ARBA00022679"/>
    </source>
</evidence>
<dbReference type="Pfam" id="PF00224">
    <property type="entry name" value="PK"/>
    <property type="match status" value="1"/>
</dbReference>
<evidence type="ECO:0000256" key="5">
    <source>
        <dbReference type="ARBA" id="ARBA00011881"/>
    </source>
</evidence>
<keyword evidence="20" id="KW-1185">Reference proteome</keyword>
<evidence type="ECO:0000256" key="6">
    <source>
        <dbReference type="ARBA" id="ARBA00012142"/>
    </source>
</evidence>
<dbReference type="NCBIfam" id="TIGR01064">
    <property type="entry name" value="pyruv_kin"/>
    <property type="match status" value="1"/>
</dbReference>
<name>A0A1Y3UAI4_9ACTN</name>
<keyword evidence="8" id="KW-0479">Metal-binding</keyword>
<dbReference type="eggNOG" id="COG0469">
    <property type="taxonomic scope" value="Bacteria"/>
</dbReference>
<keyword evidence="13 16" id="KW-0324">Glycolysis</keyword>
<comment type="cofactor">
    <cofactor evidence="2">
        <name>K(+)</name>
        <dbReference type="ChEBI" id="CHEBI:29103"/>
    </cofactor>
</comment>
<keyword evidence="7 16" id="KW-0808">Transferase</keyword>
<keyword evidence="11" id="KW-0067">ATP-binding</keyword>
<evidence type="ECO:0000256" key="13">
    <source>
        <dbReference type="ARBA" id="ARBA00023152"/>
    </source>
</evidence>
<comment type="pathway">
    <text evidence="3 16">Carbohydrate degradation; glycolysis; pyruvate from D-glyceraldehyde 3-phosphate: step 5/5.</text>
</comment>
<dbReference type="InterPro" id="IPR015813">
    <property type="entry name" value="Pyrv/PenolPyrv_kinase-like_dom"/>
</dbReference>
<dbReference type="InterPro" id="IPR036918">
    <property type="entry name" value="Pyrv_Knase_C_sf"/>
</dbReference>
<evidence type="ECO:0000256" key="10">
    <source>
        <dbReference type="ARBA" id="ARBA00022777"/>
    </source>
</evidence>
<accession>A0A1Y3UAI4</accession>
<dbReference type="SUPFAM" id="SSF50800">
    <property type="entry name" value="PK beta-barrel domain-like"/>
    <property type="match status" value="1"/>
</dbReference>
<evidence type="ECO:0000256" key="11">
    <source>
        <dbReference type="ARBA" id="ARBA00022840"/>
    </source>
</evidence>
<sequence>MEEFMNKRTKIVCTMGPACDDENILREMILSGMNVARFNFSHGSHEEHHERMERVKRISRELDIPVGILLDTKGPEIRTGFLEGHAKVTLVAGSQVTVTAAETSEELQGTAEHFYLDHLELPREVHEGSTILIDDGLIGLTVDSVEGQDILCTVQNGGELGEKKGVNVPNAKLSLPSITEQDRSDILFGLEEGIDFIAASFIRDADGVREIRHLCCENGGEHVDIFPKIECALAVYHFDEILKVSDGIMVARGDLGVEVAPEVCPTIQKEIIAKCNAASKPVITATQMLDSMIRNPRPTRAEVTDVANAINDGTDAVMLSGESAAGKYPLEAVRMMANIALTTEATIPEHKPFDFDLIDPGRNRVNAAVGLSAVTTAFNVGAKAILTPTNSGRSARLVSNFRPVLPIQAATPNEWAMRKMTVYWGVEPKLSGHTVGSIAYVVNNAMVEAKESGIVNKDDLVVVTAGDPAIPVIVPGSQVSTNVVYVAQVL</sequence>
<comment type="similarity">
    <text evidence="4 16">Belongs to the pyruvate kinase family.</text>
</comment>
<dbReference type="GO" id="GO:0005524">
    <property type="term" value="F:ATP binding"/>
    <property type="evidence" value="ECO:0007669"/>
    <property type="project" value="UniProtKB-KW"/>
</dbReference>
<gene>
    <name evidence="19" type="ORF">B5G21_02635</name>
</gene>
<evidence type="ECO:0000256" key="16">
    <source>
        <dbReference type="RuleBase" id="RU000504"/>
    </source>
</evidence>
<dbReference type="Gene3D" id="3.20.20.60">
    <property type="entry name" value="Phosphoenolpyruvate-binding domains"/>
    <property type="match status" value="1"/>
</dbReference>
<dbReference type="Gene3D" id="2.40.33.10">
    <property type="entry name" value="PK beta-barrel domain-like"/>
    <property type="match status" value="1"/>
</dbReference>
<evidence type="ECO:0000259" key="18">
    <source>
        <dbReference type="Pfam" id="PF02887"/>
    </source>
</evidence>
<dbReference type="PANTHER" id="PTHR11817">
    <property type="entry name" value="PYRUVATE KINASE"/>
    <property type="match status" value="1"/>
</dbReference>
<dbReference type="AlphaFoldDB" id="A0A1Y3UAI4"/>
<evidence type="ECO:0000256" key="1">
    <source>
        <dbReference type="ARBA" id="ARBA00001946"/>
    </source>
</evidence>
<feature type="domain" description="Pyruvate kinase C-terminal" evidence="18">
    <location>
        <begin position="368"/>
        <end position="486"/>
    </location>
</feature>
<dbReference type="SUPFAM" id="SSF51621">
    <property type="entry name" value="Phosphoenolpyruvate/pyruvate domain"/>
    <property type="match status" value="1"/>
</dbReference>
<dbReference type="GO" id="GO:0000287">
    <property type="term" value="F:magnesium ion binding"/>
    <property type="evidence" value="ECO:0007669"/>
    <property type="project" value="UniProtKB-UniRule"/>
</dbReference>
<dbReference type="InterPro" id="IPR001697">
    <property type="entry name" value="Pyr_Knase"/>
</dbReference>
<dbReference type="UniPathway" id="UPA00109">
    <property type="reaction ID" value="UER00188"/>
</dbReference>
<keyword evidence="14 19" id="KW-0670">Pyruvate</keyword>
<evidence type="ECO:0000256" key="14">
    <source>
        <dbReference type="ARBA" id="ARBA00023317"/>
    </source>
</evidence>
<evidence type="ECO:0000259" key="17">
    <source>
        <dbReference type="Pfam" id="PF00224"/>
    </source>
</evidence>
<evidence type="ECO:0000256" key="12">
    <source>
        <dbReference type="ARBA" id="ARBA00022842"/>
    </source>
</evidence>
<dbReference type="Proteomes" id="UP000196560">
    <property type="component" value="Unassembled WGS sequence"/>
</dbReference>
<dbReference type="NCBIfam" id="NF004491">
    <property type="entry name" value="PRK05826.1"/>
    <property type="match status" value="1"/>
</dbReference>
<dbReference type="STRING" id="1118060.GCA_000311845_01606"/>
<dbReference type="GO" id="GO:0004743">
    <property type="term" value="F:pyruvate kinase activity"/>
    <property type="evidence" value="ECO:0007669"/>
    <property type="project" value="UniProtKB-UniRule"/>
</dbReference>
<comment type="subunit">
    <text evidence="5">Homotetramer.</text>
</comment>
<comment type="cofactor">
    <cofactor evidence="1">
        <name>Mg(2+)</name>
        <dbReference type="ChEBI" id="CHEBI:18420"/>
    </cofactor>
</comment>
<proteinExistence type="inferred from homology"/>
<comment type="caution">
    <text evidence="19">The sequence shown here is derived from an EMBL/GenBank/DDBJ whole genome shotgun (WGS) entry which is preliminary data.</text>
</comment>
<dbReference type="FunFam" id="3.20.20.60:FF:000025">
    <property type="entry name" value="Pyruvate kinase"/>
    <property type="match status" value="1"/>
</dbReference>
<evidence type="ECO:0000256" key="3">
    <source>
        <dbReference type="ARBA" id="ARBA00004997"/>
    </source>
</evidence>
<reference evidence="20" key="1">
    <citation type="submission" date="2017-04" db="EMBL/GenBank/DDBJ databases">
        <title>Function of individual gut microbiota members based on whole genome sequencing of pure cultures obtained from chicken caecum.</title>
        <authorList>
            <person name="Medvecky M."/>
            <person name="Cejkova D."/>
            <person name="Polansky O."/>
            <person name="Karasova D."/>
            <person name="Kubasova T."/>
            <person name="Cizek A."/>
            <person name="Rychlik I."/>
        </authorList>
    </citation>
    <scope>NUCLEOTIDE SEQUENCE [LARGE SCALE GENOMIC DNA]</scope>
    <source>
        <strain evidence="20">An70</strain>
    </source>
</reference>
<dbReference type="GO" id="GO:0016301">
    <property type="term" value="F:kinase activity"/>
    <property type="evidence" value="ECO:0007669"/>
    <property type="project" value="UniProtKB-KW"/>
</dbReference>
<dbReference type="InterPro" id="IPR015793">
    <property type="entry name" value="Pyrv_Knase_brl"/>
</dbReference>
<dbReference type="InterPro" id="IPR040442">
    <property type="entry name" value="Pyrv_kinase-like_dom_sf"/>
</dbReference>
<organism evidence="19 20">
    <name type="scientific">Enorma massiliensis</name>
    <dbReference type="NCBI Taxonomy" id="1472761"/>
    <lineage>
        <taxon>Bacteria</taxon>
        <taxon>Bacillati</taxon>
        <taxon>Actinomycetota</taxon>
        <taxon>Coriobacteriia</taxon>
        <taxon>Coriobacteriales</taxon>
        <taxon>Coriobacteriaceae</taxon>
        <taxon>Enorma</taxon>
    </lineage>
</organism>
<dbReference type="GO" id="GO:0030955">
    <property type="term" value="F:potassium ion binding"/>
    <property type="evidence" value="ECO:0007669"/>
    <property type="project" value="UniProtKB-UniRule"/>
</dbReference>
<dbReference type="InterPro" id="IPR015795">
    <property type="entry name" value="Pyrv_Knase_C"/>
</dbReference>
<dbReference type="InterPro" id="IPR011037">
    <property type="entry name" value="Pyrv_Knase-like_insert_dom_sf"/>
</dbReference>
<dbReference type="EMBL" id="NFHO01000002">
    <property type="protein sequence ID" value="OUN44178.1"/>
    <property type="molecule type" value="Genomic_DNA"/>
</dbReference>
<dbReference type="Pfam" id="PF02887">
    <property type="entry name" value="PK_C"/>
    <property type="match status" value="1"/>
</dbReference>
<feature type="domain" description="Pyruvate kinase barrel" evidence="17">
    <location>
        <begin position="7"/>
        <end position="333"/>
    </location>
</feature>
<evidence type="ECO:0000256" key="4">
    <source>
        <dbReference type="ARBA" id="ARBA00008663"/>
    </source>
</evidence>
<dbReference type="InterPro" id="IPR015806">
    <property type="entry name" value="Pyrv_Knase_insert_dom_sf"/>
</dbReference>
<dbReference type="SUPFAM" id="SSF52935">
    <property type="entry name" value="PK C-terminal domain-like"/>
    <property type="match status" value="1"/>
</dbReference>
<dbReference type="PRINTS" id="PR01050">
    <property type="entry name" value="PYRUVTKNASE"/>
</dbReference>
<evidence type="ECO:0000313" key="20">
    <source>
        <dbReference type="Proteomes" id="UP000196560"/>
    </source>
</evidence>
<dbReference type="Gene3D" id="3.40.1380.20">
    <property type="entry name" value="Pyruvate kinase, C-terminal domain"/>
    <property type="match status" value="1"/>
</dbReference>
<evidence type="ECO:0000256" key="2">
    <source>
        <dbReference type="ARBA" id="ARBA00001958"/>
    </source>
</evidence>
<evidence type="ECO:0000313" key="19">
    <source>
        <dbReference type="EMBL" id="OUN44178.1"/>
    </source>
</evidence>
<evidence type="ECO:0000256" key="15">
    <source>
        <dbReference type="NCBIfam" id="TIGR01064"/>
    </source>
</evidence>
<evidence type="ECO:0000256" key="9">
    <source>
        <dbReference type="ARBA" id="ARBA00022741"/>
    </source>
</evidence>
<dbReference type="FunFam" id="2.40.33.10:FF:000001">
    <property type="entry name" value="Pyruvate kinase"/>
    <property type="match status" value="1"/>
</dbReference>
<keyword evidence="10 16" id="KW-0418">Kinase</keyword>
<keyword evidence="9" id="KW-0547">Nucleotide-binding</keyword>
<comment type="catalytic activity">
    <reaction evidence="16">
        <text>pyruvate + ATP = phosphoenolpyruvate + ADP + H(+)</text>
        <dbReference type="Rhea" id="RHEA:18157"/>
        <dbReference type="ChEBI" id="CHEBI:15361"/>
        <dbReference type="ChEBI" id="CHEBI:15378"/>
        <dbReference type="ChEBI" id="CHEBI:30616"/>
        <dbReference type="ChEBI" id="CHEBI:58702"/>
        <dbReference type="ChEBI" id="CHEBI:456216"/>
        <dbReference type="EC" id="2.7.1.40"/>
    </reaction>
</comment>